<name>A0A0D2LY32_HYPSF</name>
<evidence type="ECO:0000313" key="3">
    <source>
        <dbReference type="Proteomes" id="UP000054270"/>
    </source>
</evidence>
<keyword evidence="3" id="KW-1185">Reference proteome</keyword>
<gene>
    <name evidence="2" type="ORF">HYPSUDRAFT_207569</name>
</gene>
<evidence type="ECO:0000313" key="2">
    <source>
        <dbReference type="EMBL" id="KJA15778.1"/>
    </source>
</evidence>
<dbReference type="EMBL" id="KN817635">
    <property type="protein sequence ID" value="KJA15778.1"/>
    <property type="molecule type" value="Genomic_DNA"/>
</dbReference>
<feature type="region of interest" description="Disordered" evidence="1">
    <location>
        <begin position="87"/>
        <end position="127"/>
    </location>
</feature>
<accession>A0A0D2LY32</accession>
<evidence type="ECO:0000256" key="1">
    <source>
        <dbReference type="SAM" id="MobiDB-lite"/>
    </source>
</evidence>
<dbReference type="Proteomes" id="UP000054270">
    <property type="component" value="Unassembled WGS sequence"/>
</dbReference>
<reference evidence="3" key="1">
    <citation type="submission" date="2014-04" db="EMBL/GenBank/DDBJ databases">
        <title>Evolutionary Origins and Diversification of the Mycorrhizal Mutualists.</title>
        <authorList>
            <consortium name="DOE Joint Genome Institute"/>
            <consortium name="Mycorrhizal Genomics Consortium"/>
            <person name="Kohler A."/>
            <person name="Kuo A."/>
            <person name="Nagy L.G."/>
            <person name="Floudas D."/>
            <person name="Copeland A."/>
            <person name="Barry K.W."/>
            <person name="Cichocki N."/>
            <person name="Veneault-Fourrey C."/>
            <person name="LaButti K."/>
            <person name="Lindquist E.A."/>
            <person name="Lipzen A."/>
            <person name="Lundell T."/>
            <person name="Morin E."/>
            <person name="Murat C."/>
            <person name="Riley R."/>
            <person name="Ohm R."/>
            <person name="Sun H."/>
            <person name="Tunlid A."/>
            <person name="Henrissat B."/>
            <person name="Grigoriev I.V."/>
            <person name="Hibbett D.S."/>
            <person name="Martin F."/>
        </authorList>
    </citation>
    <scope>NUCLEOTIDE SEQUENCE [LARGE SCALE GENOMIC DNA]</scope>
    <source>
        <strain evidence="3">FD-334 SS-4</strain>
    </source>
</reference>
<protein>
    <submittedName>
        <fullName evidence="2">Uncharacterized protein</fullName>
    </submittedName>
</protein>
<sequence length="127" mass="13619">MAAPPSVRRLLPPRAIIRAVPRSRPPSLHSRFSRIPPSAKYTRPRRCRSDASSRPAISASKNDAACASTPCAACGSLGCICPSHHDRPASTQRPSFDLLGPYPPTPQKYTPRGIAAPAPNPVADRLF</sequence>
<dbReference type="AlphaFoldDB" id="A0A0D2LY32"/>
<organism evidence="2 3">
    <name type="scientific">Hypholoma sublateritium (strain FD-334 SS-4)</name>
    <dbReference type="NCBI Taxonomy" id="945553"/>
    <lineage>
        <taxon>Eukaryota</taxon>
        <taxon>Fungi</taxon>
        <taxon>Dikarya</taxon>
        <taxon>Basidiomycota</taxon>
        <taxon>Agaricomycotina</taxon>
        <taxon>Agaricomycetes</taxon>
        <taxon>Agaricomycetidae</taxon>
        <taxon>Agaricales</taxon>
        <taxon>Agaricineae</taxon>
        <taxon>Strophariaceae</taxon>
        <taxon>Hypholoma</taxon>
    </lineage>
</organism>
<feature type="region of interest" description="Disordered" evidence="1">
    <location>
        <begin position="22"/>
        <end position="59"/>
    </location>
</feature>
<proteinExistence type="predicted"/>